<dbReference type="InterPro" id="IPR043163">
    <property type="entry name" value="DsrC-like_N"/>
</dbReference>
<feature type="active site" description="Cysteine persulfide intermediate" evidence="4">
    <location>
        <position position="103"/>
    </location>
</feature>
<dbReference type="NCBIfam" id="TIGR03342">
    <property type="entry name" value="dsrC_tusE_dsvC"/>
    <property type="match status" value="1"/>
</dbReference>
<evidence type="ECO:0000256" key="1">
    <source>
        <dbReference type="ARBA" id="ARBA00004496"/>
    </source>
</evidence>
<keyword evidence="6" id="KW-1185">Reference proteome</keyword>
<dbReference type="Proteomes" id="UP000182521">
    <property type="component" value="Chromosome"/>
</dbReference>
<comment type="subcellular location">
    <subcellularLocation>
        <location evidence="1">Cytoplasm</location>
    </subcellularLocation>
</comment>
<gene>
    <name evidence="5" type="primary">tusE</name>
    <name evidence="5" type="ORF">KX01_1023</name>
</gene>
<dbReference type="OrthoDB" id="9786347at2"/>
<keyword evidence="2" id="KW-0963">Cytoplasm</keyword>
<dbReference type="GO" id="GO:0005737">
    <property type="term" value="C:cytoplasm"/>
    <property type="evidence" value="ECO:0007669"/>
    <property type="project" value="UniProtKB-SubCell"/>
</dbReference>
<dbReference type="AlphaFoldDB" id="A0A1J0KT54"/>
<dbReference type="SUPFAM" id="SSF69721">
    <property type="entry name" value="DsrC, the gamma subunit of dissimilatory sulfite reductase"/>
    <property type="match status" value="1"/>
</dbReference>
<comment type="similarity">
    <text evidence="3">Belongs to the dsrC/tusE family.</text>
</comment>
<dbReference type="PANTHER" id="PTHR37010:SF1">
    <property type="entry name" value="SULFURTRANSFERASE TUSE"/>
    <property type="match status" value="1"/>
</dbReference>
<dbReference type="InterPro" id="IPR007453">
    <property type="entry name" value="DsrC/TusE"/>
</dbReference>
<dbReference type="EMBL" id="CP009654">
    <property type="protein sequence ID" value="APC96960.1"/>
    <property type="molecule type" value="Genomic_DNA"/>
</dbReference>
<evidence type="ECO:0000313" key="6">
    <source>
        <dbReference type="Proteomes" id="UP000182521"/>
    </source>
</evidence>
<dbReference type="InterPro" id="IPR042072">
    <property type="entry name" value="DsrC-like_C"/>
</dbReference>
<dbReference type="EC" id="2.8.1.-" evidence="3"/>
<sequence>MDNYNIDSEGFLLDFDSWDIKFCEHIADQEGILLSDKHFIIINFLREYYKKNHKSPAIRELVKSLKDKYGNEIGNSLFLQILFPVSPAVQAAKLAGLPKPKKCI</sequence>
<dbReference type="KEGG" id="frc:KX01_1023"/>
<evidence type="ECO:0000256" key="3">
    <source>
        <dbReference type="PIRNR" id="PIRNR006223"/>
    </source>
</evidence>
<accession>A0A1J0KT54</accession>
<dbReference type="GO" id="GO:0002143">
    <property type="term" value="P:tRNA wobble position uridine thiolation"/>
    <property type="evidence" value="ECO:0007669"/>
    <property type="project" value="TreeGrafter"/>
</dbReference>
<organism evidence="5 6">
    <name type="scientific">Francisella frigiditurris</name>
    <dbReference type="NCBI Taxonomy" id="1542390"/>
    <lineage>
        <taxon>Bacteria</taxon>
        <taxon>Pseudomonadati</taxon>
        <taxon>Pseudomonadota</taxon>
        <taxon>Gammaproteobacteria</taxon>
        <taxon>Thiotrichales</taxon>
        <taxon>Francisellaceae</taxon>
        <taxon>Francisella</taxon>
    </lineage>
</organism>
<dbReference type="InterPro" id="IPR025526">
    <property type="entry name" value="DsrC-like_dom_sf"/>
</dbReference>
<name>A0A1J0KT54_9GAMM</name>
<reference evidence="6" key="1">
    <citation type="submission" date="2014-10" db="EMBL/GenBank/DDBJ databases">
        <authorList>
            <person name="Kuske C.R."/>
            <person name="Challacombe J.F."/>
            <person name="Daligault H.E."/>
            <person name="Davenport K.W."/>
            <person name="Johnson S.L."/>
            <person name="Siddaramappa S."/>
            <person name="Petersen J.M."/>
        </authorList>
    </citation>
    <scope>NUCLEOTIDE SEQUENCE [LARGE SCALE GENOMIC DNA]</scope>
    <source>
        <strain evidence="6">CA97-1460</strain>
    </source>
</reference>
<dbReference type="RefSeq" id="WP_071664753.1">
    <property type="nucleotide sequence ID" value="NZ_CP009654.1"/>
</dbReference>
<dbReference type="Gene3D" id="1.10.10.370">
    <property type="entry name" value="DsrC-like protein, C-terminal domain"/>
    <property type="match status" value="1"/>
</dbReference>
<evidence type="ECO:0000256" key="4">
    <source>
        <dbReference type="PIRSR" id="PIRSR006223-50"/>
    </source>
</evidence>
<protein>
    <recommendedName>
        <fullName evidence="3">Sulfurtransferase</fullName>
        <ecNumber evidence="3">2.8.1.-</ecNumber>
    </recommendedName>
</protein>
<proteinExistence type="inferred from homology"/>
<comment type="function">
    <text evidence="3">Part of a sulfur-relay system.</text>
</comment>
<dbReference type="PANTHER" id="PTHR37010">
    <property type="entry name" value="SULFURTRANSFERASE TUSE"/>
    <property type="match status" value="1"/>
</dbReference>
<dbReference type="STRING" id="1542390.KX01_1023"/>
<dbReference type="Gene3D" id="3.30.1420.10">
    <property type="match status" value="1"/>
</dbReference>
<dbReference type="PIRSF" id="PIRSF006223">
    <property type="entry name" value="DsrC_TusE"/>
    <property type="match status" value="1"/>
</dbReference>
<keyword evidence="3" id="KW-0808">Transferase</keyword>
<evidence type="ECO:0000256" key="2">
    <source>
        <dbReference type="ARBA" id="ARBA00022490"/>
    </source>
</evidence>
<evidence type="ECO:0000313" key="5">
    <source>
        <dbReference type="EMBL" id="APC96960.1"/>
    </source>
</evidence>
<dbReference type="Pfam" id="PF04358">
    <property type="entry name" value="DsrC"/>
    <property type="match status" value="1"/>
</dbReference>
<dbReference type="GO" id="GO:0016740">
    <property type="term" value="F:transferase activity"/>
    <property type="evidence" value="ECO:0007669"/>
    <property type="project" value="UniProtKB-KW"/>
</dbReference>
<dbReference type="GO" id="GO:0097163">
    <property type="term" value="F:sulfur carrier activity"/>
    <property type="evidence" value="ECO:0007669"/>
    <property type="project" value="TreeGrafter"/>
</dbReference>